<gene>
    <name evidence="2" type="ORF">P8A18_14225</name>
</gene>
<feature type="domain" description="DUF397" evidence="1">
    <location>
        <begin position="26"/>
        <end position="44"/>
    </location>
</feature>
<reference evidence="2 3" key="1">
    <citation type="submission" date="2023-03" db="EMBL/GenBank/DDBJ databases">
        <title>Isolation and description of six Streptomyces strains from soil environments, able to metabolize different microbial glucans.</title>
        <authorList>
            <person name="Widen T."/>
            <person name="Larsbrink J."/>
        </authorList>
    </citation>
    <scope>NUCLEOTIDE SEQUENCE [LARGE SCALE GENOMIC DNA]</scope>
    <source>
        <strain evidence="2 3">Mut1</strain>
    </source>
</reference>
<dbReference type="Proteomes" id="UP001239522">
    <property type="component" value="Chromosome"/>
</dbReference>
<dbReference type="Pfam" id="PF04149">
    <property type="entry name" value="DUF397"/>
    <property type="match status" value="3"/>
</dbReference>
<dbReference type="RefSeq" id="WP_306054748.1">
    <property type="nucleotide sequence ID" value="NZ_CP120997.1"/>
</dbReference>
<evidence type="ECO:0000313" key="3">
    <source>
        <dbReference type="Proteomes" id="UP001239522"/>
    </source>
</evidence>
<organism evidence="2 3">
    <name type="scientific">Streptomyces castrisilvae</name>
    <dbReference type="NCBI Taxonomy" id="3033811"/>
    <lineage>
        <taxon>Bacteria</taxon>
        <taxon>Bacillati</taxon>
        <taxon>Actinomycetota</taxon>
        <taxon>Actinomycetes</taxon>
        <taxon>Kitasatosporales</taxon>
        <taxon>Streptomycetaceae</taxon>
        <taxon>Streptomyces</taxon>
    </lineage>
</organism>
<evidence type="ECO:0000313" key="2">
    <source>
        <dbReference type="EMBL" id="WLQ34520.1"/>
    </source>
</evidence>
<evidence type="ECO:0000259" key="1">
    <source>
        <dbReference type="Pfam" id="PF04149"/>
    </source>
</evidence>
<dbReference type="InterPro" id="IPR007278">
    <property type="entry name" value="DUF397"/>
</dbReference>
<name>A0ABY9HIZ8_9ACTN</name>
<proteinExistence type="predicted"/>
<protein>
    <submittedName>
        <fullName evidence="2">DUF397 domain-containing protein</fullName>
    </submittedName>
</protein>
<feature type="domain" description="DUF397" evidence="1">
    <location>
        <begin position="6"/>
        <end position="24"/>
    </location>
</feature>
<feature type="domain" description="DUF397" evidence="1">
    <location>
        <begin position="46"/>
        <end position="97"/>
    </location>
</feature>
<sequence>MSTARKWFKSSYSGDEGGQCLEVAYDWFKSSYSGSEGGACLEVAYNWVKSSHSGSEGGQCVEVAAHPTAVHVRDSKNLEGPVFTVAPAAWAAFTGHVGR</sequence>
<keyword evidence="3" id="KW-1185">Reference proteome</keyword>
<accession>A0ABY9HIZ8</accession>
<dbReference type="EMBL" id="CP120997">
    <property type="protein sequence ID" value="WLQ34520.1"/>
    <property type="molecule type" value="Genomic_DNA"/>
</dbReference>